<dbReference type="CDD" id="cd06503">
    <property type="entry name" value="ATP-synt_Fo_b"/>
    <property type="match status" value="1"/>
</dbReference>
<evidence type="ECO:0000256" key="3">
    <source>
        <dbReference type="ARBA" id="ARBA00022547"/>
    </source>
</evidence>
<keyword evidence="2 14" id="KW-0813">Transport</keyword>
<dbReference type="InterPro" id="IPR050059">
    <property type="entry name" value="ATP_synthase_B_chain"/>
</dbReference>
<dbReference type="GO" id="GO:0012505">
    <property type="term" value="C:endomembrane system"/>
    <property type="evidence" value="ECO:0007669"/>
    <property type="project" value="UniProtKB-SubCell"/>
</dbReference>
<comment type="subunit">
    <text evidence="12">F-type ATPases have 2 components, F(1) - the catalytic core - and F(0) - the membrane proton channel. F(1) has five subunits: alpha(3), beta(3), gamma(1), delta(1), epsilon(1). F(0) has four main subunits: a(1), b(2) and c(10-14). The alpha and beta chains form an alternating ring which encloses part of the gamma chain. F(1) is attached to F(0) by a central stalk formed by the gamma and epsilon chains, while a peripheral stalk is formed by the delta and b chains.</text>
</comment>
<evidence type="ECO:0000313" key="18">
    <source>
        <dbReference type="Proteomes" id="UP001139365"/>
    </source>
</evidence>
<dbReference type="InterPro" id="IPR002146">
    <property type="entry name" value="ATP_synth_b/b'su_bac/chlpt"/>
</dbReference>
<name>A0AAE3FF39_9BACT</name>
<evidence type="ECO:0000256" key="4">
    <source>
        <dbReference type="ARBA" id="ARBA00022692"/>
    </source>
</evidence>
<dbReference type="NCBIfam" id="TIGR01144">
    <property type="entry name" value="ATP_synt_b"/>
    <property type="match status" value="1"/>
</dbReference>
<keyword evidence="16" id="KW-0175">Coiled coil</keyword>
<comment type="similarity">
    <text evidence="1 14 15">Belongs to the ATPase B chain family.</text>
</comment>
<evidence type="ECO:0000256" key="16">
    <source>
        <dbReference type="SAM" id="Coils"/>
    </source>
</evidence>
<evidence type="ECO:0000256" key="10">
    <source>
        <dbReference type="ARBA" id="ARBA00025198"/>
    </source>
</evidence>
<comment type="function">
    <text evidence="11">Component of the F(0) channel, it forms part of the peripheral stalk, linking F(1) to F(0). The b'-subunit is a diverged and duplicated form of b found in plants and photosynthetic bacteria.</text>
</comment>
<comment type="subunit">
    <text evidence="14">F-type ATPases have 2 components, F(1) - the catalytic core - and F(0) - the membrane proton channel. F(1) has five subunits: alpha(3), beta(3), gamma(1), delta(1), epsilon(1). F(0) has three main subunits: a(1), b(2) and c(10-14). The alpha and beta chains form an alternating ring which encloses part of the gamma chain. F(1) is attached to F(0) by a central stalk formed by the gamma and epsilon chains, while a peripheral stalk is formed by the delta and b chains.</text>
</comment>
<keyword evidence="4 14" id="KW-0812">Transmembrane</keyword>
<keyword evidence="9 14" id="KW-0066">ATP synthesis</keyword>
<evidence type="ECO:0000256" key="8">
    <source>
        <dbReference type="ARBA" id="ARBA00023136"/>
    </source>
</evidence>
<protein>
    <recommendedName>
        <fullName evidence="14">ATP synthase subunit b</fullName>
    </recommendedName>
    <alternativeName>
        <fullName evidence="14">ATP synthase F(0) sector subunit b</fullName>
    </alternativeName>
    <alternativeName>
        <fullName evidence="14">ATPase subunit I</fullName>
    </alternativeName>
    <alternativeName>
        <fullName evidence="14">F-type ATPase subunit b</fullName>
        <shortName evidence="14">F-ATPase subunit b</shortName>
    </alternativeName>
</protein>
<keyword evidence="3 14" id="KW-0138">CF(0)</keyword>
<evidence type="ECO:0000313" key="17">
    <source>
        <dbReference type="EMBL" id="MCI5755201.1"/>
    </source>
</evidence>
<comment type="subcellular location">
    <subcellularLocation>
        <location evidence="14">Cell membrane</location>
        <topology evidence="14">Single-pass membrane protein</topology>
    </subcellularLocation>
    <subcellularLocation>
        <location evidence="13">Endomembrane system</location>
        <topology evidence="13">Single-pass membrane protein</topology>
    </subcellularLocation>
</comment>
<evidence type="ECO:0000256" key="13">
    <source>
        <dbReference type="ARBA" id="ARBA00037847"/>
    </source>
</evidence>
<evidence type="ECO:0000256" key="9">
    <source>
        <dbReference type="ARBA" id="ARBA00023310"/>
    </source>
</evidence>
<dbReference type="GO" id="GO:0046933">
    <property type="term" value="F:proton-transporting ATP synthase activity, rotational mechanism"/>
    <property type="evidence" value="ECO:0007669"/>
    <property type="project" value="UniProtKB-UniRule"/>
</dbReference>
<feature type="coiled-coil region" evidence="16">
    <location>
        <begin position="53"/>
        <end position="80"/>
    </location>
</feature>
<organism evidence="17 18">
    <name type="scientific">Candidatus Colimorpha enterica</name>
    <dbReference type="NCBI Taxonomy" id="3083063"/>
    <lineage>
        <taxon>Bacteria</taxon>
        <taxon>Pseudomonadati</taxon>
        <taxon>Bacteroidota</taxon>
        <taxon>Bacteroidia</taxon>
        <taxon>Bacteroidales</taxon>
        <taxon>Candidatus Colimorpha</taxon>
    </lineage>
</organism>
<dbReference type="HAMAP" id="MF_01398">
    <property type="entry name" value="ATP_synth_b_bprime"/>
    <property type="match status" value="1"/>
</dbReference>
<evidence type="ECO:0000256" key="1">
    <source>
        <dbReference type="ARBA" id="ARBA00005513"/>
    </source>
</evidence>
<dbReference type="PANTHER" id="PTHR33445">
    <property type="entry name" value="ATP SYNTHASE SUBUNIT B', CHLOROPLASTIC"/>
    <property type="match status" value="1"/>
</dbReference>
<evidence type="ECO:0000256" key="2">
    <source>
        <dbReference type="ARBA" id="ARBA00022448"/>
    </source>
</evidence>
<reference evidence="17 18" key="1">
    <citation type="submission" date="2022-03" db="EMBL/GenBank/DDBJ databases">
        <title>Metagenome-assembled genomes from swine fecal metagenomes.</title>
        <authorList>
            <person name="Holman D.B."/>
            <person name="Kommadath A."/>
        </authorList>
    </citation>
    <scope>NUCLEOTIDE SEQUENCE [LARGE SCALE GENOMIC DNA]</scope>
    <source>
        <strain evidence="17">SUG147</strain>
    </source>
</reference>
<evidence type="ECO:0000256" key="6">
    <source>
        <dbReference type="ARBA" id="ARBA00022989"/>
    </source>
</evidence>
<keyword evidence="5 14" id="KW-0375">Hydrogen ion transport</keyword>
<feature type="transmembrane region" description="Helical" evidence="14">
    <location>
        <begin position="12"/>
        <end position="30"/>
    </location>
</feature>
<keyword evidence="7 14" id="KW-0406">Ion transport</keyword>
<evidence type="ECO:0000256" key="15">
    <source>
        <dbReference type="RuleBase" id="RU003848"/>
    </source>
</evidence>
<dbReference type="GO" id="GO:0005886">
    <property type="term" value="C:plasma membrane"/>
    <property type="evidence" value="ECO:0007669"/>
    <property type="project" value="UniProtKB-SubCell"/>
</dbReference>
<dbReference type="EMBL" id="JALEMU010000047">
    <property type="protein sequence ID" value="MCI5755201.1"/>
    <property type="molecule type" value="Genomic_DNA"/>
</dbReference>
<keyword evidence="6 14" id="KW-1133">Transmembrane helix</keyword>
<dbReference type="GO" id="GO:0046961">
    <property type="term" value="F:proton-transporting ATPase activity, rotational mechanism"/>
    <property type="evidence" value="ECO:0007669"/>
    <property type="project" value="TreeGrafter"/>
</dbReference>
<dbReference type="GO" id="GO:0045259">
    <property type="term" value="C:proton-transporting ATP synthase complex"/>
    <property type="evidence" value="ECO:0007669"/>
    <property type="project" value="UniProtKB-KW"/>
</dbReference>
<dbReference type="PANTHER" id="PTHR33445:SF2">
    <property type="entry name" value="ATP SYNTHASE SUBUNIT B', CHLOROPLASTIC"/>
    <property type="match status" value="1"/>
</dbReference>
<gene>
    <name evidence="14 17" type="primary">atpF</name>
    <name evidence="17" type="ORF">MR241_02770</name>
</gene>
<dbReference type="Proteomes" id="UP001139365">
    <property type="component" value="Unassembled WGS sequence"/>
</dbReference>
<accession>A0AAE3FF39</accession>
<dbReference type="Pfam" id="PF00430">
    <property type="entry name" value="ATP-synt_B"/>
    <property type="match status" value="1"/>
</dbReference>
<comment type="caution">
    <text evidence="17">The sequence shown here is derived from an EMBL/GenBank/DDBJ whole genome shotgun (WGS) entry which is preliminary data.</text>
</comment>
<evidence type="ECO:0000256" key="5">
    <source>
        <dbReference type="ARBA" id="ARBA00022781"/>
    </source>
</evidence>
<dbReference type="AlphaFoldDB" id="A0AAE3FF39"/>
<keyword evidence="14" id="KW-1003">Cell membrane</keyword>
<evidence type="ECO:0000256" key="7">
    <source>
        <dbReference type="ARBA" id="ARBA00023065"/>
    </source>
</evidence>
<evidence type="ECO:0000256" key="14">
    <source>
        <dbReference type="HAMAP-Rule" id="MF_01398"/>
    </source>
</evidence>
<evidence type="ECO:0000256" key="12">
    <source>
        <dbReference type="ARBA" id="ARBA00026054"/>
    </source>
</evidence>
<proteinExistence type="inferred from homology"/>
<comment type="function">
    <text evidence="10 14">F(1)F(0) ATP synthase produces ATP from ADP in the presence of a proton or sodium gradient. F-type ATPases consist of two structural domains, F(1) containing the extramembraneous catalytic core and F(0) containing the membrane proton channel, linked together by a central stalk and a peripheral stalk. During catalysis, ATP synthesis in the catalytic domain of F(1) is coupled via a rotary mechanism of the central stalk subunits to proton translocation.</text>
</comment>
<sequence length="167" mass="18569">MNIQNLDVISVNIWGILISLANLVIMYFIVKKFLFRPVQKVMADRGAEVGRVYSDADRALAEAEKSRDEYEAKLAASDEEAGNIIRAAKERANAESRNIISAADRKAAAMLKKADEDIAFEKKKAINDVKNEISGISVEIAEKMIGRELKEEDHRALIDSYIDGIGK</sequence>
<evidence type="ECO:0000256" key="11">
    <source>
        <dbReference type="ARBA" id="ARBA00025614"/>
    </source>
</evidence>
<keyword evidence="8 14" id="KW-0472">Membrane</keyword>
<dbReference type="InterPro" id="IPR005864">
    <property type="entry name" value="ATP_synth_F0_bsu_bac"/>
</dbReference>